<feature type="signal peptide" evidence="1">
    <location>
        <begin position="1"/>
        <end position="23"/>
    </location>
</feature>
<dbReference type="PROSITE" id="PS51257">
    <property type="entry name" value="PROKAR_LIPOPROTEIN"/>
    <property type="match status" value="1"/>
</dbReference>
<organism evidence="2 3">
    <name type="scientific">Alteripontixanthobacter maritimus</name>
    <dbReference type="NCBI Taxonomy" id="2161824"/>
    <lineage>
        <taxon>Bacteria</taxon>
        <taxon>Pseudomonadati</taxon>
        <taxon>Pseudomonadota</taxon>
        <taxon>Alphaproteobacteria</taxon>
        <taxon>Sphingomonadales</taxon>
        <taxon>Erythrobacteraceae</taxon>
        <taxon>Alteripontixanthobacter</taxon>
    </lineage>
</organism>
<evidence type="ECO:0000313" key="2">
    <source>
        <dbReference type="EMBL" id="RDC59936.1"/>
    </source>
</evidence>
<accession>A0A369Q9R9</accession>
<dbReference type="AlphaFoldDB" id="A0A369Q9R9"/>
<keyword evidence="1" id="KW-0732">Signal</keyword>
<name>A0A369Q9R9_9SPHN</name>
<dbReference type="EMBL" id="QBKA01000002">
    <property type="protein sequence ID" value="RDC59936.1"/>
    <property type="molecule type" value="Genomic_DNA"/>
</dbReference>
<dbReference type="RefSeq" id="WP_230079882.1">
    <property type="nucleotide sequence ID" value="NZ_QBKA01000002.1"/>
</dbReference>
<protein>
    <submittedName>
        <fullName evidence="2">Uncharacterized protein</fullName>
    </submittedName>
</protein>
<feature type="chain" id="PRO_5016984994" evidence="1">
    <location>
        <begin position="24"/>
        <end position="98"/>
    </location>
</feature>
<reference evidence="2 3" key="1">
    <citation type="submission" date="2018-04" db="EMBL/GenBank/DDBJ databases">
        <title>Altererythrobacter sp. HME9302 genome sequencing and assembly.</title>
        <authorList>
            <person name="Kang H."/>
            <person name="Kim H."/>
            <person name="Joh K."/>
        </authorList>
    </citation>
    <scope>NUCLEOTIDE SEQUENCE [LARGE SCALE GENOMIC DNA]</scope>
    <source>
        <strain evidence="2 3">HME9302</strain>
    </source>
</reference>
<evidence type="ECO:0000313" key="3">
    <source>
        <dbReference type="Proteomes" id="UP000253727"/>
    </source>
</evidence>
<proteinExistence type="predicted"/>
<evidence type="ECO:0000256" key="1">
    <source>
        <dbReference type="SAM" id="SignalP"/>
    </source>
</evidence>
<dbReference type="Proteomes" id="UP000253727">
    <property type="component" value="Unassembled WGS sequence"/>
</dbReference>
<keyword evidence="3" id="KW-1185">Reference proteome</keyword>
<gene>
    <name evidence="2" type="ORF">HME9302_01133</name>
</gene>
<comment type="caution">
    <text evidence="2">The sequence shown here is derived from an EMBL/GenBank/DDBJ whole genome shotgun (WGS) entry which is preliminary data.</text>
</comment>
<sequence>MTRVRKMFVPLAMVSALSLTACAENYAAEGALGGAAVGAGVAAVTGENIARYALAGAAAGGLAGYFVDKNDKCDGYSANRYLDDDCFGTAGYPADPRR</sequence>